<protein>
    <submittedName>
        <fullName evidence="1">Uncharacterized protein</fullName>
    </submittedName>
</protein>
<evidence type="ECO:0000313" key="1">
    <source>
        <dbReference type="EMBL" id="KKM65664.1"/>
    </source>
</evidence>
<gene>
    <name evidence="2" type="ORF">LCGC14_1442520</name>
    <name evidence="1" type="ORF">LCGC14_1489010</name>
</gene>
<dbReference type="EMBL" id="LAZR01010686">
    <property type="protein sequence ID" value="KKM65664.1"/>
    <property type="molecule type" value="Genomic_DNA"/>
</dbReference>
<organism evidence="1">
    <name type="scientific">marine sediment metagenome</name>
    <dbReference type="NCBI Taxonomy" id="412755"/>
    <lineage>
        <taxon>unclassified sequences</taxon>
        <taxon>metagenomes</taxon>
        <taxon>ecological metagenomes</taxon>
    </lineage>
</organism>
<sequence>MFLIRDPDEVCDLCSRKNSGDNLRYFQNLLPNPRVIITLCVRCSLRAWITLTYFHVADRDEIKPTRKYKKRERKYKKRKIKEKRKMGRVKGRKKPTDLFCADCLEEVTIVALFEYFCEGCIRRYKRAQVLTFNEMIEAKFERVKHRNLNQLKRDMRP</sequence>
<evidence type="ECO:0000313" key="2">
    <source>
        <dbReference type="EMBL" id="KKM70258.1"/>
    </source>
</evidence>
<proteinExistence type="predicted"/>
<dbReference type="AlphaFoldDB" id="A0A0F9J7A6"/>
<dbReference type="EMBL" id="LAZR01009851">
    <property type="protein sequence ID" value="KKM70258.1"/>
    <property type="molecule type" value="Genomic_DNA"/>
</dbReference>
<comment type="caution">
    <text evidence="1">The sequence shown here is derived from an EMBL/GenBank/DDBJ whole genome shotgun (WGS) entry which is preliminary data.</text>
</comment>
<accession>A0A0F9J7A6</accession>
<reference evidence="1" key="1">
    <citation type="journal article" date="2015" name="Nature">
        <title>Complex archaea that bridge the gap between prokaryotes and eukaryotes.</title>
        <authorList>
            <person name="Spang A."/>
            <person name="Saw J.H."/>
            <person name="Jorgensen S.L."/>
            <person name="Zaremba-Niedzwiedzka K."/>
            <person name="Martijn J."/>
            <person name="Lind A.E."/>
            <person name="van Eijk R."/>
            <person name="Schleper C."/>
            <person name="Guy L."/>
            <person name="Ettema T.J."/>
        </authorList>
    </citation>
    <scope>NUCLEOTIDE SEQUENCE</scope>
</reference>
<name>A0A0F9J7A6_9ZZZZ</name>